<keyword evidence="2" id="KW-0812">Transmembrane</keyword>
<dbReference type="EMBL" id="CAJVCH010010218">
    <property type="protein sequence ID" value="CAG7667459.1"/>
    <property type="molecule type" value="Genomic_DNA"/>
</dbReference>
<evidence type="ECO:0000313" key="3">
    <source>
        <dbReference type="EMBL" id="CAG7667459.1"/>
    </source>
</evidence>
<comment type="caution">
    <text evidence="3">The sequence shown here is derived from an EMBL/GenBank/DDBJ whole genome shotgun (WGS) entry which is preliminary data.</text>
</comment>
<keyword evidence="2" id="KW-0472">Membrane</keyword>
<dbReference type="Proteomes" id="UP000708208">
    <property type="component" value="Unassembled WGS sequence"/>
</dbReference>
<keyword evidence="4" id="KW-1185">Reference proteome</keyword>
<dbReference type="AlphaFoldDB" id="A0A8J2J4M1"/>
<reference evidence="3" key="1">
    <citation type="submission" date="2021-06" db="EMBL/GenBank/DDBJ databases">
        <authorList>
            <person name="Hodson N. C."/>
            <person name="Mongue J. A."/>
            <person name="Jaron S. K."/>
        </authorList>
    </citation>
    <scope>NUCLEOTIDE SEQUENCE</scope>
</reference>
<feature type="non-terminal residue" evidence="3">
    <location>
        <position position="1"/>
    </location>
</feature>
<evidence type="ECO:0000313" key="4">
    <source>
        <dbReference type="Proteomes" id="UP000708208"/>
    </source>
</evidence>
<organism evidence="3 4">
    <name type="scientific">Allacma fusca</name>
    <dbReference type="NCBI Taxonomy" id="39272"/>
    <lineage>
        <taxon>Eukaryota</taxon>
        <taxon>Metazoa</taxon>
        <taxon>Ecdysozoa</taxon>
        <taxon>Arthropoda</taxon>
        <taxon>Hexapoda</taxon>
        <taxon>Collembola</taxon>
        <taxon>Symphypleona</taxon>
        <taxon>Sminthuridae</taxon>
        <taxon>Allacma</taxon>
    </lineage>
</organism>
<accession>A0A8J2J4M1</accession>
<proteinExistence type="predicted"/>
<keyword evidence="2" id="KW-1133">Transmembrane helix</keyword>
<evidence type="ECO:0000256" key="1">
    <source>
        <dbReference type="SAM" id="MobiDB-lite"/>
    </source>
</evidence>
<feature type="compositionally biased region" description="Polar residues" evidence="1">
    <location>
        <begin position="322"/>
        <end position="346"/>
    </location>
</feature>
<name>A0A8J2J4M1_9HEXA</name>
<sequence length="400" mass="43982">PEEESTLYSSHESLIETDIDNFSELLQASCKSYVHAGDISQKLGNISLAKLPDLLLEVDGFTQFNIEKDKESPEFISPVKGVGLNSDFQTRHEISSIHSFAAEMAQRILMTSWTSNHGSLSAVDAYSNDPSDRQVDIEMKIQPLSHEKQALPDAGALGRFDTGKVSFAELQRSVPARDHKGAISPYNYEDYNEPDICEGKSFRPESETEIPYCHLSESISNGKDYTVGAVATGKMAVPVCFELAQGHGNEHEQTLAPSSRILINTDRSVFFENDATSSDLSMKVTRSNEEINSDNSQSGEDSSMKEEESFEDCSIDGDTTQDESNASSNVDSGTDTNKIQKTNSTPILDAKPEGNQPTVKEKSVSKGFLYGETLGWSIKHVGILLLIIMIHYGLYLLIKS</sequence>
<protein>
    <submittedName>
        <fullName evidence="3">Uncharacterized protein</fullName>
    </submittedName>
</protein>
<gene>
    <name evidence="3" type="ORF">AFUS01_LOCUS1807</name>
</gene>
<feature type="transmembrane region" description="Helical" evidence="2">
    <location>
        <begin position="381"/>
        <end position="398"/>
    </location>
</feature>
<feature type="region of interest" description="Disordered" evidence="1">
    <location>
        <begin position="281"/>
        <end position="362"/>
    </location>
</feature>
<evidence type="ECO:0000256" key="2">
    <source>
        <dbReference type="SAM" id="Phobius"/>
    </source>
</evidence>
<feature type="compositionally biased region" description="Acidic residues" evidence="1">
    <location>
        <begin position="308"/>
        <end position="321"/>
    </location>
</feature>